<dbReference type="InterPro" id="IPR036914">
    <property type="entry name" value="MGS-like_dom_sf"/>
</dbReference>
<evidence type="ECO:0000256" key="9">
    <source>
        <dbReference type="ARBA" id="ARBA00022737"/>
    </source>
</evidence>
<dbReference type="PRINTS" id="PR00098">
    <property type="entry name" value="CPSASE"/>
</dbReference>
<dbReference type="FunFam" id="3.40.50.20:FF:000003">
    <property type="entry name" value="Carbamoyl-phosphate synthase large chain"/>
    <property type="match status" value="1"/>
</dbReference>
<feature type="binding site" evidence="19">
    <location>
        <position position="845"/>
    </location>
    <ligand>
        <name>ATP</name>
        <dbReference type="ChEBI" id="CHEBI:30616"/>
        <label>2</label>
    </ligand>
</feature>
<sequence>MPKRTDLHKILVIGAGPIIIGQGCEFDYSGSQAVKALKEEGYEVVLVNSNPATIMTDPHLADATYVEPIEHETLATIIRKERPDALLPTLGGQTALNAALGLAKSGVLAECGVELIGARAEVIEKAESRELFREAMERIGLQVPASGIARSMDDVRRLGNVLPFPLIVRPAFTLGGTGGGVAYNLEDLEEVAANGLTASPTSEVMIEQSVLGWKEIEMEVMRDAKDNCVIICSIENFDPMGVHTGDSITVAPIQTLSDAEYQNIRDASIAIMREIGVETGGSNVQFGINPANGDLVVIEMNPRVSRSSALASKATGFPIAKIAAKLAVGYTLDELRNDITRETVASFEPAIDYCVVKVPRFTFEKFPGAQDELTTSMKSVGEAMSIGRTFKEALQKGLRSMEIGATGLGFNFRAALPDRETILEALHRPNSKRIFALRQALIAGLSEEEITAASSFDPWFVRQVKAIVDMEARISDFGLANDMTATNPHLRLILREAKEYGFSDRQLAEMWKRPESDIRRLRKEMDIVPTYYLVDTCAAEFEAYTPYFYSTYEHGDELVVEDRRKVLILGGGPNRIGQGIEFDYCCCHASFALRDAGVMAIMVNSNPETVSTDYDTSDRLYFEPLTFEDVMNIVEKEKPEGVIVQFGGQTPLNLAVPLMRAGVPILGTSPDAIDRAEDRERFQALIQKLNLLQPPNGTAMSLEEAKEAAERISYPVVVRPSYVLGGRAMAVVYDATELTEYFHAQVPQKPEHPILIDKFLEHAVEVDVDALSDGKDVYVAGIMEHIEEAGIHSGDSACVLPSYSLSYDHVANIAAQTEALARELRVVGLMNIQFAIKGDDIYILEVNPRASRTAPFVSKATGVPLPYLATQVMLGKTLEGLDPWSLRKGGFVCVKEAVLPFQRFPGVDVILGPEMHSTGEVMGMGPSFGEAFLKSQLGAGQALPQGGRIFLSVNDRDKPYLPEVAQKFAELGFQLLATRGTAAVLRQRGLDVEEVLKVYEGRPNIVDLLINHEVALVINTASGKHTAKDSKAIRHAALMFKVPYCTTIAAARATATAIGSRRDEVHVESLQEYYAREARG</sequence>
<keyword evidence="8" id="KW-0479">Metal-binding</keyword>
<feature type="binding site" evidence="19">
    <location>
        <position position="208"/>
    </location>
    <ligand>
        <name>ATP</name>
        <dbReference type="ChEBI" id="CHEBI:30616"/>
        <label>1</label>
    </ligand>
</feature>
<feature type="binding site" evidence="19">
    <location>
        <position position="285"/>
    </location>
    <ligand>
        <name>ATP</name>
        <dbReference type="ChEBI" id="CHEBI:30616"/>
        <label>1</label>
    </ligand>
</feature>
<dbReference type="PANTHER" id="PTHR11405">
    <property type="entry name" value="CARBAMOYLTRANSFERASE FAMILY MEMBER"/>
    <property type="match status" value="1"/>
</dbReference>
<comment type="caution">
    <text evidence="19">Lacks conserved residue(s) required for the propagation of feature annotation.</text>
</comment>
<dbReference type="InterPro" id="IPR005483">
    <property type="entry name" value="CPSase_dom"/>
</dbReference>
<dbReference type="GO" id="GO:0006526">
    <property type="term" value="P:L-arginine biosynthetic process"/>
    <property type="evidence" value="ECO:0007669"/>
    <property type="project" value="UniProtKB-UniRule"/>
</dbReference>
<feature type="binding site" evidence="19">
    <location>
        <position position="175"/>
    </location>
    <ligand>
        <name>ATP</name>
        <dbReference type="ChEBI" id="CHEBI:30616"/>
        <label>1</label>
    </ligand>
</feature>
<keyword evidence="5 19" id="KW-0055">Arginine biosynthesis</keyword>
<dbReference type="Pfam" id="PF25596">
    <property type="entry name" value="CPSase_L_D1"/>
    <property type="match status" value="2"/>
</dbReference>
<feature type="domain" description="ATP-grasp" evidence="20">
    <location>
        <begin position="683"/>
        <end position="874"/>
    </location>
</feature>
<dbReference type="InterPro" id="IPR016185">
    <property type="entry name" value="PreATP-grasp_dom_sf"/>
</dbReference>
<dbReference type="GO" id="GO:0006541">
    <property type="term" value="P:glutamine metabolic process"/>
    <property type="evidence" value="ECO:0007669"/>
    <property type="project" value="TreeGrafter"/>
</dbReference>
<dbReference type="GO" id="GO:0004088">
    <property type="term" value="F:carbamoyl-phosphate synthase (glutamine-hydrolyzing) activity"/>
    <property type="evidence" value="ECO:0007669"/>
    <property type="project" value="UniProtKB-UniRule"/>
</dbReference>
<keyword evidence="23" id="KW-1185">Reference proteome</keyword>
<evidence type="ECO:0000256" key="14">
    <source>
        <dbReference type="ARBA" id="ARBA00023211"/>
    </source>
</evidence>
<comment type="catalytic activity">
    <reaction evidence="15 19">
        <text>hydrogencarbonate + NH4(+) + 2 ATP = carbamoyl phosphate + 2 ADP + phosphate + 2 H(+)</text>
        <dbReference type="Rhea" id="RHEA:18029"/>
        <dbReference type="ChEBI" id="CHEBI:15378"/>
        <dbReference type="ChEBI" id="CHEBI:17544"/>
        <dbReference type="ChEBI" id="CHEBI:28938"/>
        <dbReference type="ChEBI" id="CHEBI:30616"/>
        <dbReference type="ChEBI" id="CHEBI:43474"/>
        <dbReference type="ChEBI" id="CHEBI:58228"/>
        <dbReference type="ChEBI" id="CHEBI:456216"/>
        <dbReference type="EC" id="6.3.4.16"/>
    </reaction>
</comment>
<dbReference type="InterPro" id="IPR013815">
    <property type="entry name" value="ATP_grasp_subdomain_1"/>
</dbReference>
<dbReference type="Gene3D" id="3.40.50.20">
    <property type="match status" value="2"/>
</dbReference>
<feature type="binding site" evidence="19">
    <location>
        <position position="847"/>
    </location>
    <ligand>
        <name>Mg(2+)</name>
        <dbReference type="ChEBI" id="CHEBI:18420"/>
        <label>4</label>
    </ligand>
</feature>
<evidence type="ECO:0000256" key="8">
    <source>
        <dbReference type="ARBA" id="ARBA00022723"/>
    </source>
</evidence>
<keyword evidence="12" id="KW-0460">Magnesium</keyword>
<feature type="binding site" evidence="19">
    <location>
        <position position="241"/>
    </location>
    <ligand>
        <name>ATP</name>
        <dbReference type="ChEBI" id="CHEBI:30616"/>
        <label>1</label>
    </ligand>
</feature>
<evidence type="ECO:0000313" key="22">
    <source>
        <dbReference type="EMBL" id="TBH81118.1"/>
    </source>
</evidence>
<dbReference type="InterPro" id="IPR005479">
    <property type="entry name" value="CPAse_ATP-bd"/>
</dbReference>
<feature type="binding site" evidence="19">
    <location>
        <position position="301"/>
    </location>
    <ligand>
        <name>Mn(2+)</name>
        <dbReference type="ChEBI" id="CHEBI:29035"/>
        <label>2</label>
    </ligand>
</feature>
<dbReference type="HAMAP" id="MF_01210_A">
    <property type="entry name" value="CPSase_L_chain_A"/>
    <property type="match status" value="1"/>
</dbReference>
<feature type="binding site" evidence="19">
    <location>
        <position position="845"/>
    </location>
    <ligand>
        <name>Mg(2+)</name>
        <dbReference type="ChEBI" id="CHEBI:18420"/>
        <label>3</label>
    </ligand>
</feature>
<dbReference type="SMART" id="SM01096">
    <property type="entry name" value="CPSase_L_D3"/>
    <property type="match status" value="1"/>
</dbReference>
<feature type="binding site" evidence="19">
    <location>
        <position position="847"/>
    </location>
    <ligand>
        <name>Mn(2+)</name>
        <dbReference type="ChEBI" id="CHEBI:29035"/>
        <label>4</label>
    </ligand>
</feature>
<keyword evidence="14" id="KW-0464">Manganese</keyword>
<evidence type="ECO:0000256" key="10">
    <source>
        <dbReference type="ARBA" id="ARBA00022741"/>
    </source>
</evidence>
<dbReference type="FunFam" id="3.30.470.20:FF:000013">
    <property type="entry name" value="Carbamoyl-phosphate synthase large chain"/>
    <property type="match status" value="1"/>
</dbReference>
<dbReference type="EMBL" id="SIXC01000003">
    <property type="protein sequence ID" value="TBH81118.1"/>
    <property type="molecule type" value="Genomic_DNA"/>
</dbReference>
<comment type="catalytic activity">
    <reaction evidence="16 19">
        <text>hydrogencarbonate + L-glutamine + 2 ATP + H2O = carbamoyl phosphate + L-glutamate + 2 ADP + phosphate + 2 H(+)</text>
        <dbReference type="Rhea" id="RHEA:18633"/>
        <dbReference type="ChEBI" id="CHEBI:15377"/>
        <dbReference type="ChEBI" id="CHEBI:15378"/>
        <dbReference type="ChEBI" id="CHEBI:17544"/>
        <dbReference type="ChEBI" id="CHEBI:29985"/>
        <dbReference type="ChEBI" id="CHEBI:30616"/>
        <dbReference type="ChEBI" id="CHEBI:43474"/>
        <dbReference type="ChEBI" id="CHEBI:58228"/>
        <dbReference type="ChEBI" id="CHEBI:58359"/>
        <dbReference type="ChEBI" id="CHEBI:456216"/>
        <dbReference type="EC" id="6.3.5.5"/>
    </reaction>
</comment>
<comment type="cofactor">
    <cofactor evidence="1">
        <name>Mn(2+)</name>
        <dbReference type="ChEBI" id="CHEBI:29035"/>
    </cofactor>
</comment>
<evidence type="ECO:0000259" key="21">
    <source>
        <dbReference type="PROSITE" id="PS51855"/>
    </source>
</evidence>
<dbReference type="InterPro" id="IPR033937">
    <property type="entry name" value="MGS_CPS_CarB"/>
</dbReference>
<dbReference type="UniPathway" id="UPA00068">
    <property type="reaction ID" value="UER00171"/>
</dbReference>
<dbReference type="AlphaFoldDB" id="A0A6H3FFJ9"/>
<feature type="binding site" evidence="19">
    <location>
        <position position="285"/>
    </location>
    <ligand>
        <name>Mg(2+)</name>
        <dbReference type="ChEBI" id="CHEBI:18420"/>
        <label>1</label>
    </ligand>
</feature>
<dbReference type="InterPro" id="IPR005480">
    <property type="entry name" value="CPSase_lsu_oligo"/>
</dbReference>
<evidence type="ECO:0000256" key="5">
    <source>
        <dbReference type="ARBA" id="ARBA00022571"/>
    </source>
</evidence>
<dbReference type="InterPro" id="IPR011761">
    <property type="entry name" value="ATP-grasp"/>
</dbReference>
<feature type="binding site" evidence="19">
    <location>
        <position position="210"/>
    </location>
    <ligand>
        <name>ATP</name>
        <dbReference type="ChEBI" id="CHEBI:30616"/>
        <label>1</label>
    </ligand>
</feature>
<dbReference type="PANTHER" id="PTHR11405:SF53">
    <property type="entry name" value="CARBAMOYL-PHOSPHATE SYNTHASE [AMMONIA], MITOCHONDRIAL"/>
    <property type="match status" value="1"/>
</dbReference>
<feature type="binding site" evidence="19">
    <location>
        <position position="299"/>
    </location>
    <ligand>
        <name>Mg(2+)</name>
        <dbReference type="ChEBI" id="CHEBI:18420"/>
        <label>1</label>
    </ligand>
</feature>
<keyword evidence="9 19" id="KW-0677">Repeat</keyword>
<comment type="subunit">
    <text evidence="18 19">Composed of two chains; the small (or glutamine) chain promotes the hydrolysis of glutamine to ammonia, which is used by the large (or ammonia) chain to synthesize carbamoyl phosphate. Tetramer of heterodimers (alpha,beta)4.</text>
</comment>
<feature type="binding site" evidence="19">
    <location>
        <position position="793"/>
    </location>
    <ligand>
        <name>ATP</name>
        <dbReference type="ChEBI" id="CHEBI:30616"/>
        <label>2</label>
    </ligand>
</feature>
<dbReference type="RefSeq" id="WP_130957825.1">
    <property type="nucleotide sequence ID" value="NZ_JBHSHA010000020.1"/>
</dbReference>
<evidence type="ECO:0000256" key="6">
    <source>
        <dbReference type="ARBA" id="ARBA00022598"/>
    </source>
</evidence>
<feature type="binding site" evidence="19">
    <location>
        <position position="833"/>
    </location>
    <ligand>
        <name>Mg(2+)</name>
        <dbReference type="ChEBI" id="CHEBI:18420"/>
        <label>3</label>
    </ligand>
</feature>
<dbReference type="NCBIfam" id="TIGR01369">
    <property type="entry name" value="CPSaseII_lrg"/>
    <property type="match status" value="1"/>
</dbReference>
<feature type="binding site" evidence="19">
    <location>
        <position position="299"/>
    </location>
    <ligand>
        <name>Mn(2+)</name>
        <dbReference type="ChEBI" id="CHEBI:29035"/>
        <label>1</label>
    </ligand>
</feature>
<comment type="function">
    <text evidence="17 19">Large subunit of the glutamine-dependent carbamoyl phosphate synthetase (CPSase). CPSase catalyzes the formation of carbamoyl phosphate from the ammonia moiety of glutamine, carbonate, and phosphate donated by ATP, constituting the first step of 2 biosynthetic pathways, one leading to arginine and/or urea and the other to pyrimidine nucleotides. The large subunit (synthetase) binds the substrates ammonia (free or transferred from glutamine from the small subunit), hydrogencarbonate and ATP and carries out an ATP-coupled ligase reaction, activating hydrogencarbonate by forming carboxy phosphate which reacts with ammonia to form carbamoyl phosphate.</text>
</comment>
<dbReference type="Pfam" id="PF02786">
    <property type="entry name" value="CPSase_L_D2"/>
    <property type="match status" value="2"/>
</dbReference>
<dbReference type="UniPathway" id="UPA00070">
    <property type="reaction ID" value="UER00115"/>
</dbReference>
<feature type="binding site" evidence="19">
    <location>
        <position position="791"/>
    </location>
    <ligand>
        <name>ATP</name>
        <dbReference type="ChEBI" id="CHEBI:30616"/>
        <label>2</label>
    </ligand>
</feature>
<feature type="binding site" evidence="19">
    <location>
        <position position="845"/>
    </location>
    <ligand>
        <name>Mn(2+)</name>
        <dbReference type="ChEBI" id="CHEBI:29035"/>
        <label>3</label>
    </ligand>
</feature>
<dbReference type="CDD" id="cd01424">
    <property type="entry name" value="MGS_CPS_II"/>
    <property type="match status" value="1"/>
</dbReference>
<dbReference type="Gene3D" id="3.30.1490.20">
    <property type="entry name" value="ATP-grasp fold, A domain"/>
    <property type="match status" value="1"/>
</dbReference>
<dbReference type="EC" id="6.3.5.5" evidence="19"/>
<dbReference type="SMART" id="SM00851">
    <property type="entry name" value="MGS"/>
    <property type="match status" value="1"/>
</dbReference>
<evidence type="ECO:0000256" key="7">
    <source>
        <dbReference type="ARBA" id="ARBA00022605"/>
    </source>
</evidence>
<dbReference type="PROSITE" id="PS50975">
    <property type="entry name" value="ATP_GRASP"/>
    <property type="match status" value="2"/>
</dbReference>
<comment type="pathway">
    <text evidence="2 19">Pyrimidine metabolism; UMP biosynthesis via de novo pathway; (S)-dihydroorotate from bicarbonate: step 1/3.</text>
</comment>
<dbReference type="SUPFAM" id="SSF52440">
    <property type="entry name" value="PreATP-grasp domain"/>
    <property type="match status" value="2"/>
</dbReference>
<feature type="binding site" evidence="19">
    <location>
        <position position="299"/>
    </location>
    <ligand>
        <name>Mg(2+)</name>
        <dbReference type="ChEBI" id="CHEBI:18420"/>
        <label>2</label>
    </ligand>
</feature>
<evidence type="ECO:0000259" key="20">
    <source>
        <dbReference type="PROSITE" id="PS50975"/>
    </source>
</evidence>
<proteinExistence type="inferred from homology"/>
<comment type="similarity">
    <text evidence="4 19">Belongs to the CarB family.</text>
</comment>
<evidence type="ECO:0000256" key="15">
    <source>
        <dbReference type="ARBA" id="ARBA00047359"/>
    </source>
</evidence>
<feature type="binding site" evidence="19">
    <location>
        <position position="719"/>
    </location>
    <ligand>
        <name>ATP</name>
        <dbReference type="ChEBI" id="CHEBI:30616"/>
        <label>2</label>
    </ligand>
</feature>
<feature type="binding site" evidence="19">
    <location>
        <position position="792"/>
    </location>
    <ligand>
        <name>ATP</name>
        <dbReference type="ChEBI" id="CHEBI:30616"/>
        <label>2</label>
    </ligand>
</feature>
<feature type="binding site" evidence="19">
    <location>
        <position position="833"/>
    </location>
    <ligand>
        <name>Mn(2+)</name>
        <dbReference type="ChEBI" id="CHEBI:29035"/>
        <label>3</label>
    </ligand>
</feature>
<feature type="binding site" evidence="19">
    <location>
        <position position="285"/>
    </location>
    <ligand>
        <name>Mn(2+)</name>
        <dbReference type="ChEBI" id="CHEBI:29035"/>
        <label>1</label>
    </ligand>
</feature>
<dbReference type="PROSITE" id="PS51855">
    <property type="entry name" value="MGS"/>
    <property type="match status" value="1"/>
</dbReference>
<dbReference type="InterPro" id="IPR011607">
    <property type="entry name" value="MGS-like_dom"/>
</dbReference>
<evidence type="ECO:0000256" key="3">
    <source>
        <dbReference type="ARBA" id="ARBA00005077"/>
    </source>
</evidence>
<dbReference type="Pfam" id="PF02787">
    <property type="entry name" value="CPSase_L_D3"/>
    <property type="match status" value="1"/>
</dbReference>
<dbReference type="NCBIfam" id="NF009455">
    <property type="entry name" value="PRK12815.1"/>
    <property type="match status" value="1"/>
</dbReference>
<dbReference type="Gene3D" id="1.10.1030.10">
    <property type="entry name" value="Carbamoyl-phosphate synthetase, large subunit oligomerisation domain"/>
    <property type="match status" value="1"/>
</dbReference>
<name>A0A6H3FFJ9_9BACT</name>
<feature type="binding site" evidence="19">
    <location>
        <position position="129"/>
    </location>
    <ligand>
        <name>ATP</name>
        <dbReference type="ChEBI" id="CHEBI:30616"/>
        <label>1</label>
    </ligand>
</feature>
<feature type="region of interest" description="Carboxyphosphate synthetic domain" evidence="19">
    <location>
        <begin position="1"/>
        <end position="402"/>
    </location>
</feature>
<comment type="pathway">
    <text evidence="3 19">Amino-acid biosynthesis; L-arginine biosynthesis; carbamoyl phosphate from bicarbonate: step 1/1.</text>
</comment>
<evidence type="ECO:0000256" key="1">
    <source>
        <dbReference type="ARBA" id="ARBA00001936"/>
    </source>
</evidence>
<feature type="binding site" evidence="19">
    <location>
        <position position="833"/>
    </location>
    <ligand>
        <name>ATP</name>
        <dbReference type="ChEBI" id="CHEBI:30616"/>
        <label>2</label>
    </ligand>
</feature>
<evidence type="ECO:0000256" key="12">
    <source>
        <dbReference type="ARBA" id="ARBA00022842"/>
    </source>
</evidence>
<feature type="binding site" evidence="19">
    <location>
        <position position="301"/>
    </location>
    <ligand>
        <name>Mg(2+)</name>
        <dbReference type="ChEBI" id="CHEBI:18420"/>
        <label>2</label>
    </ligand>
</feature>
<keyword evidence="13 19" id="KW-0665">Pyrimidine biosynthesis</keyword>
<keyword evidence="11 19" id="KW-0067">ATP-binding</keyword>
<evidence type="ECO:0000256" key="11">
    <source>
        <dbReference type="ARBA" id="ARBA00022840"/>
    </source>
</evidence>
<keyword evidence="7 19" id="KW-0028">Amino-acid biosynthesis</keyword>
<dbReference type="PROSITE" id="PS00866">
    <property type="entry name" value="CPSASE_1"/>
    <property type="match status" value="2"/>
</dbReference>
<feature type="binding site" evidence="19">
    <location>
        <position position="790"/>
    </location>
    <ligand>
        <name>ATP</name>
        <dbReference type="ChEBI" id="CHEBI:30616"/>
        <label>2</label>
    </ligand>
</feature>
<evidence type="ECO:0000256" key="4">
    <source>
        <dbReference type="ARBA" id="ARBA00009799"/>
    </source>
</evidence>
<dbReference type="PROSITE" id="PS51257">
    <property type="entry name" value="PROKAR_LIPOPROTEIN"/>
    <property type="match status" value="1"/>
</dbReference>
<reference evidence="22 23" key="1">
    <citation type="submission" date="2018-12" db="EMBL/GenBank/DDBJ databases">
        <title>First genome draft of Desulfovibrio legallis sp. nov.</title>
        <authorList>
            <person name="Ben Dhia O."/>
            <person name="Najjari A."/>
            <person name="Ferjani R."/>
            <person name="Fhoula I."/>
            <person name="Fardeau M.-L."/>
            <person name="Boudabbous A."/>
            <person name="Ouzari H.I."/>
        </authorList>
    </citation>
    <scope>NUCLEOTIDE SEQUENCE [LARGE SCALE GENOMIC DNA]</scope>
    <source>
        <strain evidence="22 23">H1T</strain>
    </source>
</reference>
<feature type="domain" description="ATP-grasp" evidence="20">
    <location>
        <begin position="133"/>
        <end position="328"/>
    </location>
</feature>
<evidence type="ECO:0000256" key="17">
    <source>
        <dbReference type="ARBA" id="ARBA00057223"/>
    </source>
</evidence>
<feature type="binding site" evidence="19">
    <location>
        <position position="299"/>
    </location>
    <ligand>
        <name>ATP</name>
        <dbReference type="ChEBI" id="CHEBI:30616"/>
        <label>1</label>
    </ligand>
</feature>
<feature type="binding site" evidence="19">
    <location>
        <position position="169"/>
    </location>
    <ligand>
        <name>ATP</name>
        <dbReference type="ChEBI" id="CHEBI:30616"/>
        <label>1</label>
    </ligand>
</feature>
<dbReference type="Gene3D" id="3.30.470.20">
    <property type="entry name" value="ATP-grasp fold, B domain"/>
    <property type="match status" value="2"/>
</dbReference>
<feature type="binding site" evidence="19">
    <location>
        <position position="765"/>
    </location>
    <ligand>
        <name>ATP</name>
        <dbReference type="ChEBI" id="CHEBI:30616"/>
        <label>2</label>
    </ligand>
</feature>
<dbReference type="GO" id="GO:0044205">
    <property type="term" value="P:'de novo' UMP biosynthetic process"/>
    <property type="evidence" value="ECO:0007669"/>
    <property type="project" value="UniProtKB-UniRule"/>
</dbReference>
<dbReference type="InterPro" id="IPR006275">
    <property type="entry name" value="CPSase_lsu"/>
</dbReference>
<evidence type="ECO:0000313" key="23">
    <source>
        <dbReference type="Proteomes" id="UP000292919"/>
    </source>
</evidence>
<feature type="region of interest" description="Allosteric domain" evidence="19">
    <location>
        <begin position="941"/>
        <end position="1080"/>
    </location>
</feature>
<evidence type="ECO:0000256" key="13">
    <source>
        <dbReference type="ARBA" id="ARBA00022975"/>
    </source>
</evidence>
<evidence type="ECO:0000256" key="2">
    <source>
        <dbReference type="ARBA" id="ARBA00004812"/>
    </source>
</evidence>
<protein>
    <recommendedName>
        <fullName evidence="19">Carbamoyl phosphate synthase large chain</fullName>
        <ecNumber evidence="19">6.3.4.16</ecNumber>
        <ecNumber evidence="19">6.3.5.5</ecNumber>
    </recommendedName>
    <alternativeName>
        <fullName evidence="19">Carbamoyl phosphate synthetase ammonia chain</fullName>
    </alternativeName>
</protein>
<dbReference type="InterPro" id="IPR058047">
    <property type="entry name" value="CPSase_preATP-grasp"/>
</dbReference>
<dbReference type="Gene3D" id="3.40.50.1380">
    <property type="entry name" value="Methylglyoxal synthase-like domain"/>
    <property type="match status" value="1"/>
</dbReference>
<feature type="domain" description="MGS-like" evidence="21">
    <location>
        <begin position="941"/>
        <end position="1080"/>
    </location>
</feature>
<keyword evidence="6 19" id="KW-0436">Ligase</keyword>
<dbReference type="NCBIfam" id="NF003671">
    <property type="entry name" value="PRK05294.1"/>
    <property type="match status" value="1"/>
</dbReference>
<feature type="binding site" evidence="19">
    <location>
        <position position="215"/>
    </location>
    <ligand>
        <name>ATP</name>
        <dbReference type="ChEBI" id="CHEBI:30616"/>
        <label>1</label>
    </ligand>
</feature>
<comment type="caution">
    <text evidence="22">The sequence shown here is derived from an EMBL/GenBank/DDBJ whole genome shotgun (WGS) entry which is preliminary data.</text>
</comment>
<feature type="binding site" evidence="19">
    <location>
        <position position="845"/>
    </location>
    <ligand>
        <name>Mn(2+)</name>
        <dbReference type="ChEBI" id="CHEBI:29035"/>
        <label>4</label>
    </ligand>
</feature>
<dbReference type="FunFam" id="1.10.1030.10:FF:000002">
    <property type="entry name" value="Carbamoyl-phosphate synthase large chain"/>
    <property type="match status" value="1"/>
</dbReference>
<dbReference type="HAMAP" id="MF_01210_B">
    <property type="entry name" value="CPSase_L_chain_B"/>
    <property type="match status" value="1"/>
</dbReference>
<feature type="binding site" evidence="19">
    <location>
        <position position="242"/>
    </location>
    <ligand>
        <name>ATP</name>
        <dbReference type="ChEBI" id="CHEBI:30616"/>
        <label>1</label>
    </ligand>
</feature>
<dbReference type="PROSITE" id="PS00867">
    <property type="entry name" value="CPSASE_2"/>
    <property type="match status" value="2"/>
</dbReference>
<dbReference type="EC" id="6.3.4.16" evidence="19"/>
<feature type="binding site" evidence="19">
    <location>
        <position position="299"/>
    </location>
    <ligand>
        <name>Mn(2+)</name>
        <dbReference type="ChEBI" id="CHEBI:29035"/>
        <label>2</label>
    </ligand>
</feature>
<accession>A0A6H3FFJ9</accession>
<feature type="binding site" evidence="19">
    <location>
        <position position="845"/>
    </location>
    <ligand>
        <name>Mg(2+)</name>
        <dbReference type="ChEBI" id="CHEBI:18420"/>
        <label>4</label>
    </ligand>
</feature>
<dbReference type="InterPro" id="IPR036897">
    <property type="entry name" value="CarbamoylP_synth_lsu_oligo_sf"/>
</dbReference>
<keyword evidence="10 19" id="KW-0547">Nucleotide-binding</keyword>
<comment type="cofactor">
    <cofactor evidence="19">
        <name>Mg(2+)</name>
        <dbReference type="ChEBI" id="CHEBI:18420"/>
    </cofactor>
    <cofactor evidence="19">
        <name>Mn(2+)</name>
        <dbReference type="ChEBI" id="CHEBI:29035"/>
    </cofactor>
    <text evidence="19">Binds 4 Mg(2+) or Mn(2+) ions per subunit.</text>
</comment>
<dbReference type="Pfam" id="PF02142">
    <property type="entry name" value="MGS"/>
    <property type="match status" value="1"/>
</dbReference>
<evidence type="ECO:0000256" key="16">
    <source>
        <dbReference type="ARBA" id="ARBA00048816"/>
    </source>
</evidence>
<organism evidence="22 23">
    <name type="scientific">Desulfovibrio legallii</name>
    <dbReference type="NCBI Taxonomy" id="571438"/>
    <lineage>
        <taxon>Bacteria</taxon>
        <taxon>Pseudomonadati</taxon>
        <taxon>Thermodesulfobacteriota</taxon>
        <taxon>Desulfovibrionia</taxon>
        <taxon>Desulfovibrionales</taxon>
        <taxon>Desulfovibrionaceae</taxon>
        <taxon>Desulfovibrio</taxon>
    </lineage>
</organism>
<evidence type="ECO:0000256" key="18">
    <source>
        <dbReference type="ARBA" id="ARBA00062056"/>
    </source>
</evidence>
<dbReference type="FunFam" id="3.30.470.20:FF:000007">
    <property type="entry name" value="Carbamoyl-phosphate synthase large chain"/>
    <property type="match status" value="1"/>
</dbReference>
<dbReference type="SUPFAM" id="SSF56059">
    <property type="entry name" value="Glutathione synthetase ATP-binding domain-like"/>
    <property type="match status" value="2"/>
</dbReference>
<dbReference type="Proteomes" id="UP000292919">
    <property type="component" value="Unassembled WGS sequence"/>
</dbReference>
<dbReference type="GO" id="GO:0046872">
    <property type="term" value="F:metal ion binding"/>
    <property type="evidence" value="ECO:0007669"/>
    <property type="project" value="UniProtKB-KW"/>
</dbReference>
<feature type="binding site" evidence="19">
    <location>
        <position position="760"/>
    </location>
    <ligand>
        <name>ATP</name>
        <dbReference type="ChEBI" id="CHEBI:30616"/>
        <label>2</label>
    </ligand>
</feature>
<dbReference type="GO" id="GO:0005524">
    <property type="term" value="F:ATP binding"/>
    <property type="evidence" value="ECO:0007669"/>
    <property type="project" value="UniProtKB-UniRule"/>
</dbReference>
<dbReference type="FunFam" id="3.30.1490.20:FF:000001">
    <property type="entry name" value="Carbamoyl-phosphate synthase large chain"/>
    <property type="match status" value="1"/>
</dbReference>
<dbReference type="GO" id="GO:0004087">
    <property type="term" value="F:carbamoyl-phosphate synthase (ammonia) activity"/>
    <property type="evidence" value="ECO:0007669"/>
    <property type="project" value="UniProtKB-EC"/>
</dbReference>
<gene>
    <name evidence="19 22" type="primary">carB</name>
    <name evidence="22" type="ORF">EB812_03235</name>
</gene>
<dbReference type="SUPFAM" id="SSF52335">
    <property type="entry name" value="Methylglyoxal synthase-like"/>
    <property type="match status" value="1"/>
</dbReference>
<feature type="binding site" evidence="19">
    <location>
        <position position="758"/>
    </location>
    <ligand>
        <name>ATP</name>
        <dbReference type="ChEBI" id="CHEBI:30616"/>
        <label>2</label>
    </ligand>
</feature>
<feature type="binding site" evidence="19">
    <location>
        <position position="243"/>
    </location>
    <ligand>
        <name>ATP</name>
        <dbReference type="ChEBI" id="CHEBI:30616"/>
        <label>1</label>
    </ligand>
</feature>
<feature type="binding site" evidence="19">
    <location>
        <position position="176"/>
    </location>
    <ligand>
        <name>ATP</name>
        <dbReference type="ChEBI" id="CHEBI:30616"/>
        <label>1</label>
    </ligand>
</feature>
<dbReference type="FunFam" id="3.40.50.20:FF:000001">
    <property type="entry name" value="Carbamoyl-phosphate synthase large chain"/>
    <property type="match status" value="1"/>
</dbReference>
<dbReference type="GO" id="GO:0005737">
    <property type="term" value="C:cytoplasm"/>
    <property type="evidence" value="ECO:0007669"/>
    <property type="project" value="TreeGrafter"/>
</dbReference>
<comment type="domain">
    <text evidence="19">The large subunit is composed of 2 ATP-grasp domains that are involved in binding the 2 ATP molecules needed for carbamoyl phosphate synthesis. The N-terminal ATP-grasp domain (referred to as the carboxyphosphate synthetic component) catalyzes the ATP-dependent phosphorylation of hydrogencarbonate to carboxyphosphate and the subsequent nucleophilic attack by ammonia to form a carbamate intermediate. The C-terminal ATP-grasp domain (referred to as the carbamoyl phosphate synthetic component) then catalyzes the phosphorylation of carbamate with the second ATP to form the end product carbamoyl phosphate. The reactive and unstable enzyme intermediates are sequentially channeled from one active site to the next through the interior of the protein over a distance of at least 96 A.</text>
</comment>
<dbReference type="SUPFAM" id="SSF48108">
    <property type="entry name" value="Carbamoyl phosphate synthetase, large subunit connection domain"/>
    <property type="match status" value="1"/>
</dbReference>
<evidence type="ECO:0000256" key="19">
    <source>
        <dbReference type="HAMAP-Rule" id="MF_01210"/>
    </source>
</evidence>